<sequence>MDLQLSLFPDNQPSQAVSKQKKAKLGRYERIQRELATVKRDPYQVLVDVNVPLQPLNSYNFIDLFSGAGGITQGLLQAGFNPVASAEISPIASATHQKNFPNCHHFCGDIHDFNTQEWLAKIGNPFIHLVVGGPPCQGFSVAGKRDANDPRNHLFQEFIRLVSEIQPWYVVMENVPGILTIKKGEIKQNILEAFQSIGYRNISIAILESAAYGVPQIRPRAIFIANRFGLPNPYPTPQLVPEKYQPIEAAICDLPAYEPLPSINHEWTRHSPEYMARIAQVPPGGSLYETYVDAFKRQYRGKPSMTIKENHGGTHIHPYLNRVISAREMARLQTFPDSFIFEGTMKKAMWQIGNAVPPRLAECIGYALIPYLNLIATGNKNIGEVAR</sequence>
<dbReference type="InterPro" id="IPR001525">
    <property type="entry name" value="C5_MeTfrase"/>
</dbReference>
<dbReference type="EMBL" id="BEYQ01000017">
    <property type="protein sequence ID" value="GBD55108.1"/>
    <property type="molecule type" value="Genomic_DNA"/>
</dbReference>
<dbReference type="GO" id="GO:0044027">
    <property type="term" value="P:negative regulation of gene expression via chromosomal CpG island methylation"/>
    <property type="evidence" value="ECO:0007669"/>
    <property type="project" value="TreeGrafter"/>
</dbReference>
<dbReference type="InterPro" id="IPR050390">
    <property type="entry name" value="C5-Methyltransferase"/>
</dbReference>
<evidence type="ECO:0000256" key="3">
    <source>
        <dbReference type="ARBA" id="ARBA00022679"/>
    </source>
</evidence>
<evidence type="ECO:0000256" key="2">
    <source>
        <dbReference type="ARBA" id="ARBA00022603"/>
    </source>
</evidence>
<comment type="caution">
    <text evidence="8">The sequence shown here is derived from an EMBL/GenBank/DDBJ whole genome shotgun (WGS) entry which is preliminary data.</text>
</comment>
<evidence type="ECO:0000256" key="6">
    <source>
        <dbReference type="PROSITE-ProRule" id="PRU01016"/>
    </source>
</evidence>
<dbReference type="PROSITE" id="PS51679">
    <property type="entry name" value="SAM_MT_C5"/>
    <property type="match status" value="1"/>
</dbReference>
<dbReference type="PANTHER" id="PTHR10629:SF52">
    <property type="entry name" value="DNA (CYTOSINE-5)-METHYLTRANSFERASE 1"/>
    <property type="match status" value="1"/>
</dbReference>
<proteinExistence type="inferred from homology"/>
<evidence type="ECO:0000313" key="8">
    <source>
        <dbReference type="EMBL" id="GBD55108.1"/>
    </source>
</evidence>
<evidence type="ECO:0000256" key="4">
    <source>
        <dbReference type="ARBA" id="ARBA00022691"/>
    </source>
</evidence>
<dbReference type="GO" id="GO:0003677">
    <property type="term" value="F:DNA binding"/>
    <property type="evidence" value="ECO:0007669"/>
    <property type="project" value="TreeGrafter"/>
</dbReference>
<protein>
    <recommendedName>
        <fullName evidence="1">DNA (cytosine-5-)-methyltransferase</fullName>
        <ecNumber evidence="1">2.1.1.37</ecNumber>
    </recommendedName>
</protein>
<reference evidence="9" key="1">
    <citation type="submission" date="2017-12" db="EMBL/GenBank/DDBJ databases">
        <title>Improved Draft Genome Sequence of Microcystis aeruginosa NIES-298, a Microcystin-Producing Cyanobacterium from Lake Kasumigaura, Japan.</title>
        <authorList>
            <person name="Yamaguchi H."/>
            <person name="Suzuki S."/>
            <person name="Kawachi M."/>
        </authorList>
    </citation>
    <scope>NUCLEOTIDE SEQUENCE [LARGE SCALE GENOMIC DNA]</scope>
    <source>
        <strain evidence="9">NIES-298</strain>
    </source>
</reference>
<dbReference type="EC" id="2.1.1.37" evidence="1"/>
<dbReference type="Gene3D" id="3.40.50.150">
    <property type="entry name" value="Vaccinia Virus protein VP39"/>
    <property type="match status" value="1"/>
</dbReference>
<dbReference type="InterPro" id="IPR029063">
    <property type="entry name" value="SAM-dependent_MTases_sf"/>
</dbReference>
<dbReference type="PRINTS" id="PR00105">
    <property type="entry name" value="C5METTRFRASE"/>
</dbReference>
<dbReference type="REBASE" id="259137">
    <property type="entry name" value="M.Mae298ORF42010P"/>
</dbReference>
<accession>A0A2H6BY72</accession>
<feature type="active site" evidence="6">
    <location>
        <position position="136"/>
    </location>
</feature>
<evidence type="ECO:0000313" key="9">
    <source>
        <dbReference type="Proteomes" id="UP000236321"/>
    </source>
</evidence>
<dbReference type="PANTHER" id="PTHR10629">
    <property type="entry name" value="CYTOSINE-SPECIFIC METHYLTRANSFERASE"/>
    <property type="match status" value="1"/>
</dbReference>
<dbReference type="GO" id="GO:0032259">
    <property type="term" value="P:methylation"/>
    <property type="evidence" value="ECO:0007669"/>
    <property type="project" value="UniProtKB-KW"/>
</dbReference>
<evidence type="ECO:0000256" key="5">
    <source>
        <dbReference type="ARBA" id="ARBA00022747"/>
    </source>
</evidence>
<evidence type="ECO:0000256" key="7">
    <source>
        <dbReference type="RuleBase" id="RU000416"/>
    </source>
</evidence>
<name>A0A2H6BY72_MICAE</name>
<keyword evidence="3 6" id="KW-0808">Transferase</keyword>
<dbReference type="CDD" id="cd00315">
    <property type="entry name" value="Cyt_C5_DNA_methylase"/>
    <property type="match status" value="1"/>
</dbReference>
<organism evidence="8 9">
    <name type="scientific">Microcystis aeruginosa NIES-298</name>
    <dbReference type="NCBI Taxonomy" id="449468"/>
    <lineage>
        <taxon>Bacteria</taxon>
        <taxon>Bacillati</taxon>
        <taxon>Cyanobacteriota</taxon>
        <taxon>Cyanophyceae</taxon>
        <taxon>Oscillatoriophycideae</taxon>
        <taxon>Chroococcales</taxon>
        <taxon>Microcystaceae</taxon>
        <taxon>Microcystis</taxon>
    </lineage>
</organism>
<comment type="similarity">
    <text evidence="6 7">Belongs to the class I-like SAM-binding methyltransferase superfamily. C5-methyltransferase family.</text>
</comment>
<keyword evidence="4 6" id="KW-0949">S-adenosyl-L-methionine</keyword>
<keyword evidence="2 6" id="KW-0489">Methyltransferase</keyword>
<dbReference type="NCBIfam" id="TIGR00675">
    <property type="entry name" value="dcm"/>
    <property type="match status" value="1"/>
</dbReference>
<dbReference type="GO" id="GO:0003886">
    <property type="term" value="F:DNA (cytosine-5-)-methyltransferase activity"/>
    <property type="evidence" value="ECO:0007669"/>
    <property type="project" value="UniProtKB-EC"/>
</dbReference>
<dbReference type="SUPFAM" id="SSF53335">
    <property type="entry name" value="S-adenosyl-L-methionine-dependent methyltransferases"/>
    <property type="match status" value="1"/>
</dbReference>
<dbReference type="Gene3D" id="3.90.120.10">
    <property type="entry name" value="DNA Methylase, subunit A, domain 2"/>
    <property type="match status" value="1"/>
</dbReference>
<keyword evidence="5" id="KW-0680">Restriction system</keyword>
<dbReference type="RefSeq" id="WP_103113316.1">
    <property type="nucleotide sequence ID" value="NZ_BEIU01000005.1"/>
</dbReference>
<dbReference type="Pfam" id="PF00145">
    <property type="entry name" value="DNA_methylase"/>
    <property type="match status" value="1"/>
</dbReference>
<dbReference type="AlphaFoldDB" id="A0A2H6BY72"/>
<evidence type="ECO:0000256" key="1">
    <source>
        <dbReference type="ARBA" id="ARBA00011975"/>
    </source>
</evidence>
<gene>
    <name evidence="8" type="ORF">BGM30_42010</name>
</gene>
<dbReference type="Proteomes" id="UP000236321">
    <property type="component" value="Unassembled WGS sequence"/>
</dbReference>
<dbReference type="GO" id="GO:0009307">
    <property type="term" value="P:DNA restriction-modification system"/>
    <property type="evidence" value="ECO:0007669"/>
    <property type="project" value="UniProtKB-KW"/>
</dbReference>